<keyword evidence="5 9" id="KW-0812">Transmembrane</keyword>
<keyword evidence="6 9" id="KW-1133">Transmembrane helix</keyword>
<dbReference type="GO" id="GO:0022857">
    <property type="term" value="F:transmembrane transporter activity"/>
    <property type="evidence" value="ECO:0007669"/>
    <property type="project" value="TreeGrafter"/>
</dbReference>
<feature type="transmembrane region" description="Helical" evidence="9">
    <location>
        <begin position="89"/>
        <end position="111"/>
    </location>
</feature>
<evidence type="ECO:0000256" key="1">
    <source>
        <dbReference type="ARBA" id="ARBA00004429"/>
    </source>
</evidence>
<dbReference type="GeneID" id="301125553"/>
<sequence>MKFIHSLSEILHSIEKILAIILCIFMLISLSLGVFYRYFLSSPLNWSDETAIFSLAWLTFIGGSMSIKRQNSAAVTLFMDKMNGKTKKVLIGISLLSVLLFALYIFYLSVMWLSSSNIMIQRSNSMQLPMIIPYLSVPVSFFFISIHTLDLILKNFQGKKEAL</sequence>
<evidence type="ECO:0000256" key="6">
    <source>
        <dbReference type="ARBA" id="ARBA00022989"/>
    </source>
</evidence>
<dbReference type="RefSeq" id="WP_063386383.1">
    <property type="nucleotide sequence ID" value="NZ_LWBR01000003.1"/>
</dbReference>
<keyword evidence="7 9" id="KW-0472">Membrane</keyword>
<gene>
    <name evidence="11" type="ORF">AZI98_00740</name>
</gene>
<protein>
    <submittedName>
        <fullName evidence="11">TRAP C4-dicarboxylate transporter</fullName>
    </submittedName>
</protein>
<dbReference type="Pfam" id="PF04290">
    <property type="entry name" value="DctQ"/>
    <property type="match status" value="1"/>
</dbReference>
<proteinExistence type="inferred from homology"/>
<evidence type="ECO:0000259" key="10">
    <source>
        <dbReference type="Pfam" id="PF04290"/>
    </source>
</evidence>
<keyword evidence="2" id="KW-0813">Transport</keyword>
<comment type="caution">
    <text evidence="11">The sequence shown here is derived from an EMBL/GenBank/DDBJ whole genome shotgun (WGS) entry which is preliminary data.</text>
</comment>
<feature type="domain" description="Tripartite ATP-independent periplasmic transporters DctQ component" evidence="10">
    <location>
        <begin position="26"/>
        <end position="157"/>
    </location>
</feature>
<evidence type="ECO:0000256" key="5">
    <source>
        <dbReference type="ARBA" id="ARBA00022692"/>
    </source>
</evidence>
<evidence type="ECO:0000313" key="12">
    <source>
        <dbReference type="Proteomes" id="UP000076476"/>
    </source>
</evidence>
<organism evidence="11 12">
    <name type="scientific">Aeribacillus pallidus</name>
    <dbReference type="NCBI Taxonomy" id="33936"/>
    <lineage>
        <taxon>Bacteria</taxon>
        <taxon>Bacillati</taxon>
        <taxon>Bacillota</taxon>
        <taxon>Bacilli</taxon>
        <taxon>Bacillales</taxon>
        <taxon>Bacillaceae</taxon>
        <taxon>Aeribacillus</taxon>
    </lineage>
</organism>
<keyword evidence="3" id="KW-1003">Cell membrane</keyword>
<dbReference type="GO" id="GO:0015740">
    <property type="term" value="P:C4-dicarboxylate transport"/>
    <property type="evidence" value="ECO:0007669"/>
    <property type="project" value="TreeGrafter"/>
</dbReference>
<dbReference type="EMBL" id="LWBR01000003">
    <property type="protein sequence ID" value="KZN97884.1"/>
    <property type="molecule type" value="Genomic_DNA"/>
</dbReference>
<comment type="similarity">
    <text evidence="8">Belongs to the TRAP transporter small permease family.</text>
</comment>
<dbReference type="InterPro" id="IPR055348">
    <property type="entry name" value="DctQ"/>
</dbReference>
<reference evidence="11 12" key="1">
    <citation type="submission" date="2016-04" db="EMBL/GenBank/DDBJ databases">
        <title>Draft genome sequence of Aeribacillus pallidus 8m3 from petroleum reservoir.</title>
        <authorList>
            <person name="Poltaraus A.B."/>
            <person name="Nazina T.N."/>
            <person name="Tourova T.P."/>
            <person name="Malakho S.M."/>
            <person name="Korshunova A.V."/>
            <person name="Sokolova D.S."/>
        </authorList>
    </citation>
    <scope>NUCLEOTIDE SEQUENCE [LARGE SCALE GENOMIC DNA]</scope>
    <source>
        <strain evidence="11 12">8m3</strain>
    </source>
</reference>
<feature type="transmembrane region" description="Helical" evidence="9">
    <location>
        <begin position="17"/>
        <end position="39"/>
    </location>
</feature>
<evidence type="ECO:0000313" key="11">
    <source>
        <dbReference type="EMBL" id="KZN97884.1"/>
    </source>
</evidence>
<accession>A0A165Z5Y3</accession>
<feature type="transmembrane region" description="Helical" evidence="9">
    <location>
        <begin position="51"/>
        <end position="68"/>
    </location>
</feature>
<keyword evidence="4" id="KW-0997">Cell inner membrane</keyword>
<dbReference type="Proteomes" id="UP000076476">
    <property type="component" value="Unassembled WGS sequence"/>
</dbReference>
<dbReference type="InterPro" id="IPR007387">
    <property type="entry name" value="TRAP_DctQ"/>
</dbReference>
<name>A0A165Z5Y3_9BACI</name>
<evidence type="ECO:0000256" key="3">
    <source>
        <dbReference type="ARBA" id="ARBA00022475"/>
    </source>
</evidence>
<feature type="transmembrane region" description="Helical" evidence="9">
    <location>
        <begin position="131"/>
        <end position="153"/>
    </location>
</feature>
<dbReference type="AlphaFoldDB" id="A0A165Z5Y3"/>
<evidence type="ECO:0000256" key="4">
    <source>
        <dbReference type="ARBA" id="ARBA00022519"/>
    </source>
</evidence>
<evidence type="ECO:0000256" key="8">
    <source>
        <dbReference type="ARBA" id="ARBA00038436"/>
    </source>
</evidence>
<dbReference type="OrthoDB" id="9815614at2"/>
<comment type="subcellular location">
    <subcellularLocation>
        <location evidence="1">Cell inner membrane</location>
        <topology evidence="1">Multi-pass membrane protein</topology>
    </subcellularLocation>
</comment>
<dbReference type="GO" id="GO:0005886">
    <property type="term" value="C:plasma membrane"/>
    <property type="evidence" value="ECO:0007669"/>
    <property type="project" value="UniProtKB-SubCell"/>
</dbReference>
<evidence type="ECO:0000256" key="7">
    <source>
        <dbReference type="ARBA" id="ARBA00023136"/>
    </source>
</evidence>
<evidence type="ECO:0000256" key="2">
    <source>
        <dbReference type="ARBA" id="ARBA00022448"/>
    </source>
</evidence>
<dbReference type="PANTHER" id="PTHR35011">
    <property type="entry name" value="2,3-DIKETO-L-GULONATE TRAP TRANSPORTER SMALL PERMEASE PROTEIN YIAM"/>
    <property type="match status" value="1"/>
</dbReference>
<evidence type="ECO:0000256" key="9">
    <source>
        <dbReference type="SAM" id="Phobius"/>
    </source>
</evidence>
<keyword evidence="12" id="KW-1185">Reference proteome</keyword>
<dbReference type="PANTHER" id="PTHR35011:SF2">
    <property type="entry name" value="2,3-DIKETO-L-GULONATE TRAP TRANSPORTER SMALL PERMEASE PROTEIN YIAM"/>
    <property type="match status" value="1"/>
</dbReference>
<dbReference type="STRING" id="33936.AZI98_00740"/>